<reference evidence="3 4" key="1">
    <citation type="journal article" date="2015" name="Plant Cell">
        <title>Oil accumulation by the oleaginous diatom Fistulifera solaris as revealed by the genome and transcriptome.</title>
        <authorList>
            <person name="Tanaka T."/>
            <person name="Maeda Y."/>
            <person name="Veluchamy A."/>
            <person name="Tanaka M."/>
            <person name="Abida H."/>
            <person name="Marechal E."/>
            <person name="Bowler C."/>
            <person name="Muto M."/>
            <person name="Sunaga Y."/>
            <person name="Tanaka M."/>
            <person name="Yoshino T."/>
            <person name="Taniguchi T."/>
            <person name="Fukuda Y."/>
            <person name="Nemoto M."/>
            <person name="Matsumoto M."/>
            <person name="Wong P.S."/>
            <person name="Aburatani S."/>
            <person name="Fujibuchi W."/>
        </authorList>
    </citation>
    <scope>NUCLEOTIDE SEQUENCE [LARGE SCALE GENOMIC DNA]</scope>
    <source>
        <strain evidence="3 4">JPCC DA0580</strain>
    </source>
</reference>
<accession>A0A1Z5JTU7</accession>
<dbReference type="Gene3D" id="2.30.42.10">
    <property type="match status" value="1"/>
</dbReference>
<dbReference type="EMBL" id="BDSP01000114">
    <property type="protein sequence ID" value="GAX17296.1"/>
    <property type="molecule type" value="Genomic_DNA"/>
</dbReference>
<organism evidence="3 4">
    <name type="scientific">Fistulifera solaris</name>
    <name type="common">Oleaginous diatom</name>
    <dbReference type="NCBI Taxonomy" id="1519565"/>
    <lineage>
        <taxon>Eukaryota</taxon>
        <taxon>Sar</taxon>
        <taxon>Stramenopiles</taxon>
        <taxon>Ochrophyta</taxon>
        <taxon>Bacillariophyta</taxon>
        <taxon>Bacillariophyceae</taxon>
        <taxon>Bacillariophycidae</taxon>
        <taxon>Naviculales</taxon>
        <taxon>Naviculaceae</taxon>
        <taxon>Fistulifera</taxon>
    </lineage>
</organism>
<name>A0A1Z5JTU7_FISSO</name>
<comment type="caution">
    <text evidence="3">The sequence shown here is derived from an EMBL/GenBank/DDBJ whole genome shotgun (WGS) entry which is preliminary data.</text>
</comment>
<feature type="signal peptide" evidence="1">
    <location>
        <begin position="1"/>
        <end position="18"/>
    </location>
</feature>
<gene>
    <name evidence="3" type="ORF">FisN_10Lh155</name>
</gene>
<dbReference type="CDD" id="cd00136">
    <property type="entry name" value="PDZ_canonical"/>
    <property type="match status" value="1"/>
</dbReference>
<evidence type="ECO:0000313" key="4">
    <source>
        <dbReference type="Proteomes" id="UP000198406"/>
    </source>
</evidence>
<dbReference type="AlphaFoldDB" id="A0A1Z5JTU7"/>
<evidence type="ECO:0000313" key="3">
    <source>
        <dbReference type="EMBL" id="GAX17296.1"/>
    </source>
</evidence>
<evidence type="ECO:0000256" key="1">
    <source>
        <dbReference type="SAM" id="SignalP"/>
    </source>
</evidence>
<dbReference type="OrthoDB" id="439127at2759"/>
<feature type="chain" id="PRO_5012735287" description="PDZ domain-containing protein" evidence="1">
    <location>
        <begin position="19"/>
        <end position="210"/>
    </location>
</feature>
<dbReference type="Proteomes" id="UP000198406">
    <property type="component" value="Unassembled WGS sequence"/>
</dbReference>
<dbReference type="Pfam" id="PF00595">
    <property type="entry name" value="PDZ"/>
    <property type="match status" value="1"/>
</dbReference>
<dbReference type="InParanoid" id="A0A1Z5JTU7"/>
<dbReference type="InterPro" id="IPR036034">
    <property type="entry name" value="PDZ_sf"/>
</dbReference>
<dbReference type="PROSITE" id="PS50106">
    <property type="entry name" value="PDZ"/>
    <property type="match status" value="1"/>
</dbReference>
<dbReference type="SMART" id="SM00228">
    <property type="entry name" value="PDZ"/>
    <property type="match status" value="1"/>
</dbReference>
<keyword evidence="4" id="KW-1185">Reference proteome</keyword>
<keyword evidence="1" id="KW-0732">Signal</keyword>
<dbReference type="InterPro" id="IPR001478">
    <property type="entry name" value="PDZ"/>
</dbReference>
<evidence type="ECO:0000259" key="2">
    <source>
        <dbReference type="PROSITE" id="PS50106"/>
    </source>
</evidence>
<protein>
    <recommendedName>
        <fullName evidence="2">PDZ domain-containing protein</fullName>
    </recommendedName>
</protein>
<dbReference type="SUPFAM" id="SSF50156">
    <property type="entry name" value="PDZ domain-like"/>
    <property type="match status" value="1"/>
</dbReference>
<proteinExistence type="predicted"/>
<feature type="domain" description="PDZ" evidence="2">
    <location>
        <begin position="105"/>
        <end position="177"/>
    </location>
</feature>
<sequence>MLTRTTTVVALLTASAHAFPIAPPSHRLSTTNLHMGLFDGVKEAFSAPALERSSIDAERETPIDRWMGWSVMSDKEVQPPSKVAANFVDAMDEANYVAVELQKPMGIVFEENDSEYGGIFVQSLKEGGFAAQNGVLKEGDQLVAVNKEKVYGLPFDDALGAIIDAEGATTKLVLFRGKASQFYGPTGASKAWLEEFVGKGGVPATSVESA</sequence>